<comment type="caution">
    <text evidence="2">The sequence shown here is derived from an EMBL/GenBank/DDBJ whole genome shotgun (WGS) entry which is preliminary data.</text>
</comment>
<sequence length="97" mass="10229">MPGTPAAPGSPLSRKSARAAATRSMRCADSGTFSPDPVDGPNESQRVHGDRDGRHSQVPPPVRSWDTGRGWDGAQSGPRHTVTERAAANRLTTEGAR</sequence>
<reference evidence="3" key="1">
    <citation type="journal article" date="2019" name="Int. J. Syst. Evol. Microbiol.">
        <title>The Global Catalogue of Microorganisms (GCM) 10K type strain sequencing project: providing services to taxonomists for standard genome sequencing and annotation.</title>
        <authorList>
            <consortium name="The Broad Institute Genomics Platform"/>
            <consortium name="The Broad Institute Genome Sequencing Center for Infectious Disease"/>
            <person name="Wu L."/>
            <person name="Ma J."/>
        </authorList>
    </citation>
    <scope>NUCLEOTIDE SEQUENCE [LARGE SCALE GENOMIC DNA]</scope>
    <source>
        <strain evidence="3">JCM 17460</strain>
    </source>
</reference>
<evidence type="ECO:0000313" key="3">
    <source>
        <dbReference type="Proteomes" id="UP001500301"/>
    </source>
</evidence>
<accession>A0ABP6W812</accession>
<evidence type="ECO:0000313" key="2">
    <source>
        <dbReference type="EMBL" id="GAA3548026.1"/>
    </source>
</evidence>
<evidence type="ECO:0000256" key="1">
    <source>
        <dbReference type="SAM" id="MobiDB-lite"/>
    </source>
</evidence>
<gene>
    <name evidence="2" type="ORF">GCM10022263_38830</name>
</gene>
<keyword evidence="3" id="KW-1185">Reference proteome</keyword>
<feature type="compositionally biased region" description="Basic and acidic residues" evidence="1">
    <location>
        <begin position="45"/>
        <end position="55"/>
    </location>
</feature>
<dbReference type="EMBL" id="BAABBB010000023">
    <property type="protein sequence ID" value="GAA3548026.1"/>
    <property type="molecule type" value="Genomic_DNA"/>
</dbReference>
<protein>
    <submittedName>
        <fullName evidence="2">Uncharacterized protein</fullName>
    </submittedName>
</protein>
<organism evidence="2 3">
    <name type="scientific">Nocardioides daeguensis</name>
    <dbReference type="NCBI Taxonomy" id="908359"/>
    <lineage>
        <taxon>Bacteria</taxon>
        <taxon>Bacillati</taxon>
        <taxon>Actinomycetota</taxon>
        <taxon>Actinomycetes</taxon>
        <taxon>Propionibacteriales</taxon>
        <taxon>Nocardioidaceae</taxon>
        <taxon>Nocardioides</taxon>
    </lineage>
</organism>
<feature type="region of interest" description="Disordered" evidence="1">
    <location>
        <begin position="1"/>
        <end position="97"/>
    </location>
</feature>
<name>A0ABP6W812_9ACTN</name>
<feature type="compositionally biased region" description="Low complexity" evidence="1">
    <location>
        <begin position="18"/>
        <end position="28"/>
    </location>
</feature>
<proteinExistence type="predicted"/>
<dbReference type="Proteomes" id="UP001500301">
    <property type="component" value="Unassembled WGS sequence"/>
</dbReference>